<protein>
    <submittedName>
        <fullName evidence="3">Uncharacterized protein</fullName>
    </submittedName>
</protein>
<keyword evidence="2" id="KW-0472">Membrane</keyword>
<dbReference type="AlphaFoldDB" id="A0A2U1T2Z7"/>
<proteinExistence type="predicted"/>
<reference evidence="4" key="1">
    <citation type="submission" date="2018-04" db="EMBL/GenBank/DDBJ databases">
        <authorList>
            <person name="Liu S."/>
            <person name="Wang Z."/>
            <person name="Li J."/>
        </authorList>
    </citation>
    <scope>NUCLEOTIDE SEQUENCE [LARGE SCALE GENOMIC DNA]</scope>
    <source>
        <strain evidence="4">S1194</strain>
    </source>
</reference>
<dbReference type="RefSeq" id="WP_108997998.1">
    <property type="nucleotide sequence ID" value="NZ_QEEX01000001.1"/>
</dbReference>
<comment type="caution">
    <text evidence="3">The sequence shown here is derived from an EMBL/GenBank/DDBJ whole genome shotgun (WGS) entry which is preliminary data.</text>
</comment>
<dbReference type="Proteomes" id="UP000244978">
    <property type="component" value="Unassembled WGS sequence"/>
</dbReference>
<gene>
    <name evidence="3" type="ORF">DF220_10750</name>
</gene>
<organism evidence="3 4">
    <name type="scientific">Homoserinimonas hongtaonis</name>
    <dbReference type="NCBI Taxonomy" id="2079791"/>
    <lineage>
        <taxon>Bacteria</taxon>
        <taxon>Bacillati</taxon>
        <taxon>Actinomycetota</taxon>
        <taxon>Actinomycetes</taxon>
        <taxon>Micrococcales</taxon>
        <taxon>Microbacteriaceae</taxon>
        <taxon>Homoserinimonas</taxon>
    </lineage>
</organism>
<evidence type="ECO:0000313" key="3">
    <source>
        <dbReference type="EMBL" id="PWB98252.1"/>
    </source>
</evidence>
<sequence length="245" mass="25974">MSTPDFGQQGSQPDQLSEAEWRATLPSIGEPPRSFIAQGHAALPAATPAFSPAATAAPSFASPTPAPSTFGAMPRTPSAAQGMYRGWTPPPSSAHTAAVWWVIFLPLIASAVQVGVLFAMFPFGPTGLAGDFFGPGSTRSLSEFSMLTLQWSAVSFAISLATISSTVWLAYRDRASLLAMGHARSASPWWLLLHTLVYLSVRRHHVRPHRGSASPIVVYVLAYGAPVVLSFITLVFLAAAVSTPR</sequence>
<dbReference type="EMBL" id="QEEX01000001">
    <property type="protein sequence ID" value="PWB98252.1"/>
    <property type="molecule type" value="Genomic_DNA"/>
</dbReference>
<name>A0A2U1T2Z7_9MICO</name>
<feature type="compositionally biased region" description="Polar residues" evidence="1">
    <location>
        <begin position="1"/>
        <end position="15"/>
    </location>
</feature>
<feature type="region of interest" description="Disordered" evidence="1">
    <location>
        <begin position="1"/>
        <end position="24"/>
    </location>
</feature>
<evidence type="ECO:0000313" key="4">
    <source>
        <dbReference type="Proteomes" id="UP000244978"/>
    </source>
</evidence>
<keyword evidence="2" id="KW-0812">Transmembrane</keyword>
<keyword evidence="4" id="KW-1185">Reference proteome</keyword>
<keyword evidence="2" id="KW-1133">Transmembrane helix</keyword>
<feature type="transmembrane region" description="Helical" evidence="2">
    <location>
        <begin position="149"/>
        <end position="171"/>
    </location>
</feature>
<evidence type="ECO:0000256" key="1">
    <source>
        <dbReference type="SAM" id="MobiDB-lite"/>
    </source>
</evidence>
<feature type="transmembrane region" description="Helical" evidence="2">
    <location>
        <begin position="216"/>
        <end position="241"/>
    </location>
</feature>
<feature type="transmembrane region" description="Helical" evidence="2">
    <location>
        <begin position="98"/>
        <end position="121"/>
    </location>
</feature>
<evidence type="ECO:0000256" key="2">
    <source>
        <dbReference type="SAM" id="Phobius"/>
    </source>
</evidence>
<accession>A0A2U1T2Z7</accession>